<keyword evidence="3" id="KW-1185">Reference proteome</keyword>
<proteinExistence type="predicted"/>
<accession>A0A7J9LR17</accession>
<gene>
    <name evidence="2" type="ORF">Goshw_025555</name>
</gene>
<comment type="caution">
    <text evidence="2">The sequence shown here is derived from an EMBL/GenBank/DDBJ whole genome shotgun (WGS) entry which is preliminary data.</text>
</comment>
<sequence>GTHIKIKVLKVDKLRYRTRKGDIATNMLGICTPNMHFVYILLG</sequence>
<feature type="non-terminal residue" evidence="2">
    <location>
        <position position="1"/>
    </location>
</feature>
<dbReference type="OrthoDB" id="996163at2759"/>
<evidence type="ECO:0000313" key="3">
    <source>
        <dbReference type="Proteomes" id="UP000593576"/>
    </source>
</evidence>
<keyword evidence="1" id="KW-1133">Transmembrane helix</keyword>
<keyword evidence="1" id="KW-0472">Membrane</keyword>
<keyword evidence="1" id="KW-0812">Transmembrane</keyword>
<dbReference type="EMBL" id="JABFAF010000007">
    <property type="protein sequence ID" value="MBA0861203.1"/>
    <property type="molecule type" value="Genomic_DNA"/>
</dbReference>
<dbReference type="AlphaFoldDB" id="A0A7J9LR17"/>
<name>A0A7J9LR17_GOSSC</name>
<dbReference type="Proteomes" id="UP000593576">
    <property type="component" value="Unassembled WGS sequence"/>
</dbReference>
<protein>
    <submittedName>
        <fullName evidence="2">Uncharacterized protein</fullName>
    </submittedName>
</protein>
<evidence type="ECO:0000256" key="1">
    <source>
        <dbReference type="SAM" id="Phobius"/>
    </source>
</evidence>
<reference evidence="2 3" key="1">
    <citation type="journal article" date="2019" name="Genome Biol. Evol.">
        <title>Insights into the evolution of the New World diploid cottons (Gossypium, subgenus Houzingenia) based on genome sequencing.</title>
        <authorList>
            <person name="Grover C.E."/>
            <person name="Arick M.A. 2nd"/>
            <person name="Thrash A."/>
            <person name="Conover J.L."/>
            <person name="Sanders W.S."/>
            <person name="Peterson D.G."/>
            <person name="Frelichowski J.E."/>
            <person name="Scheffler J.A."/>
            <person name="Scheffler B.E."/>
            <person name="Wendel J.F."/>
        </authorList>
    </citation>
    <scope>NUCLEOTIDE SEQUENCE [LARGE SCALE GENOMIC DNA]</scope>
    <source>
        <strain evidence="2">1</strain>
        <tissue evidence="2">Leaf</tissue>
    </source>
</reference>
<evidence type="ECO:0000313" key="2">
    <source>
        <dbReference type="EMBL" id="MBA0861203.1"/>
    </source>
</evidence>
<organism evidence="2 3">
    <name type="scientific">Gossypium schwendimanii</name>
    <name type="common">Cotton</name>
    <dbReference type="NCBI Taxonomy" id="34291"/>
    <lineage>
        <taxon>Eukaryota</taxon>
        <taxon>Viridiplantae</taxon>
        <taxon>Streptophyta</taxon>
        <taxon>Embryophyta</taxon>
        <taxon>Tracheophyta</taxon>
        <taxon>Spermatophyta</taxon>
        <taxon>Magnoliopsida</taxon>
        <taxon>eudicotyledons</taxon>
        <taxon>Gunneridae</taxon>
        <taxon>Pentapetalae</taxon>
        <taxon>rosids</taxon>
        <taxon>malvids</taxon>
        <taxon>Malvales</taxon>
        <taxon>Malvaceae</taxon>
        <taxon>Malvoideae</taxon>
        <taxon>Gossypium</taxon>
    </lineage>
</organism>
<feature type="transmembrane region" description="Helical" evidence="1">
    <location>
        <begin position="23"/>
        <end position="42"/>
    </location>
</feature>